<keyword evidence="4" id="KW-0464">Manganese</keyword>
<evidence type="ECO:0000256" key="2">
    <source>
        <dbReference type="ARBA" id="ARBA00022723"/>
    </source>
</evidence>
<comment type="caution">
    <text evidence="6">The sequence shown here is derived from an EMBL/GenBank/DDBJ whole genome shotgun (WGS) entry which is preliminary data.</text>
</comment>
<dbReference type="SUPFAM" id="SSF56300">
    <property type="entry name" value="Metallo-dependent phosphatases"/>
    <property type="match status" value="1"/>
</dbReference>
<reference evidence="6 7" key="1">
    <citation type="submission" date="2024-04" db="EMBL/GenBank/DDBJ databases">
        <title>Tritrichomonas musculus Genome.</title>
        <authorList>
            <person name="Alves-Ferreira E."/>
            <person name="Grigg M."/>
            <person name="Lorenzi H."/>
            <person name="Galac M."/>
        </authorList>
    </citation>
    <scope>NUCLEOTIDE SEQUENCE [LARGE SCALE GENOMIC DNA]</scope>
    <source>
        <strain evidence="6 7">EAF2021</strain>
    </source>
</reference>
<dbReference type="EC" id="3.1.3.16" evidence="1"/>
<evidence type="ECO:0000313" key="6">
    <source>
        <dbReference type="EMBL" id="KAK8888711.1"/>
    </source>
</evidence>
<evidence type="ECO:0000259" key="5">
    <source>
        <dbReference type="SMART" id="SM00156"/>
    </source>
</evidence>
<sequence length="338" mass="38891">MTLSSYDNLLKSLLSSTNKDLKENPTENQFVDLCKLFQREYSSLPNLLDITQPMTIVGSVHAQLDDIHELFDVCGEVPYTSYLFLGDFVNYGDRNIATVCLLFLLALNYPDHVYLLRGAHESRRLTLVCGLYEEIINTYGSPRAWEALMDAFDTLPLAAKVCHQFFCLSGGLDKNISRLNQINEYNRFVEVPLEESWSSLVWSIPKEGIKDYTKIEQRHGYYFGESNVDQFLKENGLTCIIHSKQLCMNGFTSMFNKKCITIWSAPNFCGWIQNAASVVQMFSQTSQFGQKSDDSSQPFFINTFKAKPEFERCDQNRPQFQDVHSLDHIYIKHLPKQQ</sequence>
<evidence type="ECO:0000256" key="4">
    <source>
        <dbReference type="ARBA" id="ARBA00023211"/>
    </source>
</evidence>
<feature type="domain" description="Serine/threonine specific protein phosphatases" evidence="5">
    <location>
        <begin position="25"/>
        <end position="308"/>
    </location>
</feature>
<dbReference type="Pfam" id="PF00149">
    <property type="entry name" value="Metallophos"/>
    <property type="match status" value="1"/>
</dbReference>
<dbReference type="SMART" id="SM00156">
    <property type="entry name" value="PP2Ac"/>
    <property type="match status" value="1"/>
</dbReference>
<evidence type="ECO:0000256" key="3">
    <source>
        <dbReference type="ARBA" id="ARBA00022801"/>
    </source>
</evidence>
<dbReference type="PANTHER" id="PTHR45619">
    <property type="entry name" value="SERINE/THREONINE-PROTEIN PHOSPHATASE PP2A-RELATED"/>
    <property type="match status" value="1"/>
</dbReference>
<keyword evidence="7" id="KW-1185">Reference proteome</keyword>
<evidence type="ECO:0000313" key="7">
    <source>
        <dbReference type="Proteomes" id="UP001470230"/>
    </source>
</evidence>
<evidence type="ECO:0000256" key="1">
    <source>
        <dbReference type="ARBA" id="ARBA00013081"/>
    </source>
</evidence>
<dbReference type="Gene3D" id="3.60.21.10">
    <property type="match status" value="1"/>
</dbReference>
<dbReference type="InterPro" id="IPR006186">
    <property type="entry name" value="Ser/Thr-sp_prot-phosphatase"/>
</dbReference>
<keyword evidence="2" id="KW-0479">Metal-binding</keyword>
<dbReference type="InterPro" id="IPR047129">
    <property type="entry name" value="PPA2-like"/>
</dbReference>
<dbReference type="InterPro" id="IPR004843">
    <property type="entry name" value="Calcineurin-like_PHP"/>
</dbReference>
<gene>
    <name evidence="6" type="ORF">M9Y10_033445</name>
</gene>
<accession>A0ABR2KD90</accession>
<dbReference type="InterPro" id="IPR029052">
    <property type="entry name" value="Metallo-depent_PP-like"/>
</dbReference>
<dbReference type="PRINTS" id="PR00114">
    <property type="entry name" value="STPHPHTASE"/>
</dbReference>
<organism evidence="6 7">
    <name type="scientific">Tritrichomonas musculus</name>
    <dbReference type="NCBI Taxonomy" id="1915356"/>
    <lineage>
        <taxon>Eukaryota</taxon>
        <taxon>Metamonada</taxon>
        <taxon>Parabasalia</taxon>
        <taxon>Tritrichomonadida</taxon>
        <taxon>Tritrichomonadidae</taxon>
        <taxon>Tritrichomonas</taxon>
    </lineage>
</organism>
<protein>
    <recommendedName>
        <fullName evidence="1">protein-serine/threonine phosphatase</fullName>
        <ecNumber evidence="1">3.1.3.16</ecNumber>
    </recommendedName>
</protein>
<dbReference type="EMBL" id="JAPFFF010000005">
    <property type="protein sequence ID" value="KAK8888711.1"/>
    <property type="molecule type" value="Genomic_DNA"/>
</dbReference>
<keyword evidence="3" id="KW-0378">Hydrolase</keyword>
<dbReference type="Proteomes" id="UP001470230">
    <property type="component" value="Unassembled WGS sequence"/>
</dbReference>
<proteinExistence type="predicted"/>
<name>A0ABR2KD90_9EUKA</name>